<protein>
    <submittedName>
        <fullName evidence="1">Uncharacterized protein</fullName>
    </submittedName>
</protein>
<accession>A0ABN7YQD1</accession>
<organism evidence="1 2">
    <name type="scientific">Cupriavidus laharis</name>
    <dbReference type="NCBI Taxonomy" id="151654"/>
    <lineage>
        <taxon>Bacteria</taxon>
        <taxon>Pseudomonadati</taxon>
        <taxon>Pseudomonadota</taxon>
        <taxon>Betaproteobacteria</taxon>
        <taxon>Burkholderiales</taxon>
        <taxon>Burkholderiaceae</taxon>
        <taxon>Cupriavidus</taxon>
    </lineage>
</organism>
<sequence>MLDSLISGQRYRQFGTFQSLRNGLDGLIPCAFCLLEACQFPLQCTQRRTFGHGNIQIRQKAIQNFPAHEFH</sequence>
<name>A0ABN7YQD1_9BURK</name>
<dbReference type="Proteomes" id="UP000727654">
    <property type="component" value="Unassembled WGS sequence"/>
</dbReference>
<dbReference type="EMBL" id="CAJZAI010000006">
    <property type="protein sequence ID" value="CAG9175580.1"/>
    <property type="molecule type" value="Genomic_DNA"/>
</dbReference>
<evidence type="ECO:0000313" key="2">
    <source>
        <dbReference type="Proteomes" id="UP000727654"/>
    </source>
</evidence>
<gene>
    <name evidence="1" type="ORF">LMG23992_02994</name>
</gene>
<reference evidence="1 2" key="1">
    <citation type="submission" date="2021-08" db="EMBL/GenBank/DDBJ databases">
        <authorList>
            <person name="Peeters C."/>
        </authorList>
    </citation>
    <scope>NUCLEOTIDE SEQUENCE [LARGE SCALE GENOMIC DNA]</scope>
    <source>
        <strain evidence="1 2">LMG 23992</strain>
    </source>
</reference>
<comment type="caution">
    <text evidence="1">The sequence shown here is derived from an EMBL/GenBank/DDBJ whole genome shotgun (WGS) entry which is preliminary data.</text>
</comment>
<evidence type="ECO:0000313" key="1">
    <source>
        <dbReference type="EMBL" id="CAG9175580.1"/>
    </source>
</evidence>
<proteinExistence type="predicted"/>
<keyword evidence="2" id="KW-1185">Reference proteome</keyword>